<keyword evidence="5" id="KW-0862">Zinc</keyword>
<protein>
    <recommendedName>
        <fullName evidence="2">[histone H3]-trimethyl-L-lysine(9) demethylase</fullName>
        <ecNumber evidence="2">1.14.11.66</ecNumber>
    </recommendedName>
</protein>
<dbReference type="InParanoid" id="A0A0D1ZYC0"/>
<dbReference type="InterPro" id="IPR003349">
    <property type="entry name" value="JmjN"/>
</dbReference>
<feature type="compositionally biased region" description="Acidic residues" evidence="7">
    <location>
        <begin position="553"/>
        <end position="565"/>
    </location>
</feature>
<sequence length="1322" mass="146645">MAAAVASPPVTAAGSSPKIASKDGVPSSDRIPTPPTSEDMNKHEDDSSDLSDIDDIDGDLDDIKPDHYWDGENGGKIPVFKPTMSQFRDFGKFIAAIDGYGMQSGIVKVIAPQEWRDSLGPLDEAVKSIRVKNPITQEFAGTHGTYTQANIEKQRSYNLPQWKALCEESNHRTPPRKGDRRKEADAAKAARPPRSAAAATSNDGSKRKQGRARRAAVKEEDVPQDSIESDTPQVPPTPTSPNQGQDGEEVEANHASDDKSDIKARGRARKGAGRNSTPKSTVVSNGRQPRATKDVKKSVASRRLHNQSETWEVDEEAFKGFNYRLENVEQFDVERCKELEETYWKTINFGTPMYGADMPGSLFNDSVTSWNVAHLPNLLDVLGTKVPGVNTAYLYLGMWKATFAWHLEDVDLYSINYIHFGAPKQWYSISQADARKFENAMRSLWPQDYKHCDQFLRHKTYLISPDKLKSQFGIQVNRLVHYEGEFVITYPYGYHSGFNLGYNCAESVNFATEDWLNYGRIAKKCLCEADSVWVDVNEIERKLRGEPTPEYYEVTDDESDDEEEVLPTPPPSLKGAKSTAAKKRKRPAKEAKSAESRKTKRIKLRIRTAGKEPCILCPNEAAWDQLLFTDNGKQAHLTCARYTPDVYIRQDPATGKDMACNVSHIDKARLDLKCNYCRSKKGAKVQCAATKCTRSFHATCLASAGVLVDEGPVPTWDEQGVEYFEIGQDFRCRFHRPRRPKNHDGKLGESLENSKLINKFARNLEKGTLIQAQTLDSDIFAGVVVENRPSESTVVIAIEPEGLDLVEVEYKYILVLDPEQSQRPKPSPDALPLPDRKKLDRSEFSTGNRQDGVPSKGDPFMDPEAEQVWEEFNAVHRSELKNPAQKNVNMSNPEGVWYYLGKGSTDAKAQFTHDLAIQVHNPKSNFLDTVRELPQRVNYTPQRTGFGSHGVTYVPGPNGVGLAQRPPLQPRPSTDKPYQYKPKQEVQPNIFKATFTWHSSTSGPTQQFSKFASSTYTPSPVSKLSQQSSTTPPTRPHYSPPGASYLQSKPGPVVGNNASSVGGGTSLYQQAERRYSHQQSYQHFAASGPTPTLTRSPAVSISSTSAASKSVPKTKSVEYIEHISKYPYLRNAYARRPEKYCSPYANSFGFGAEYEMKLQRGLAARTYAAQAKAETAGRSTYCPNGGTQQFPQYQSSQDFQQVLSREDESARPCAGSGWTHPLEKIGPSAKPQISTKEQHEQENDSNTPPPIAASCPGFGILKAEESIPKDHDPSLQVSLAKMRKTSEPSPARPDYSPISESATPSLTADVKTPIGLGLNGIS</sequence>
<dbReference type="Pfam" id="PF13832">
    <property type="entry name" value="zf-HC5HC2H_2"/>
    <property type="match status" value="1"/>
</dbReference>
<proteinExistence type="inferred from homology"/>
<evidence type="ECO:0000256" key="1">
    <source>
        <dbReference type="ARBA" id="ARBA00009711"/>
    </source>
</evidence>
<dbReference type="GO" id="GO:0051864">
    <property type="term" value="F:histone H3K36 demethylase activity"/>
    <property type="evidence" value="ECO:0007669"/>
    <property type="project" value="TreeGrafter"/>
</dbReference>
<dbReference type="Proteomes" id="UP000053259">
    <property type="component" value="Unassembled WGS sequence"/>
</dbReference>
<feature type="domain" description="JmjC" evidence="9">
    <location>
        <begin position="364"/>
        <end position="527"/>
    </location>
</feature>
<feature type="compositionally biased region" description="Acidic residues" evidence="7">
    <location>
        <begin position="46"/>
        <end position="60"/>
    </location>
</feature>
<feature type="compositionally biased region" description="Polar residues" evidence="7">
    <location>
        <begin position="1004"/>
        <end position="1032"/>
    </location>
</feature>
<feature type="region of interest" description="Disordered" evidence="7">
    <location>
        <begin position="547"/>
        <end position="599"/>
    </location>
</feature>
<feature type="region of interest" description="Disordered" evidence="7">
    <location>
        <begin position="1179"/>
        <end position="1322"/>
    </location>
</feature>
<dbReference type="HOGENOM" id="CLU_001442_4_3_1"/>
<feature type="compositionally biased region" description="Low complexity" evidence="7">
    <location>
        <begin position="1096"/>
        <end position="1107"/>
    </location>
</feature>
<dbReference type="EC" id="1.14.11.66" evidence="2"/>
<dbReference type="GO" id="GO:0010468">
    <property type="term" value="P:regulation of gene expression"/>
    <property type="evidence" value="ECO:0007669"/>
    <property type="project" value="TreeGrafter"/>
</dbReference>
<dbReference type="Pfam" id="PF02373">
    <property type="entry name" value="JmjC"/>
    <property type="match status" value="1"/>
</dbReference>
<dbReference type="Pfam" id="PF02375">
    <property type="entry name" value="JmjN"/>
    <property type="match status" value="1"/>
</dbReference>
<accession>A0A0D1ZYC0</accession>
<evidence type="ECO:0000259" key="9">
    <source>
        <dbReference type="PROSITE" id="PS51184"/>
    </source>
</evidence>
<dbReference type="FunFam" id="2.60.120.650:FF:000024">
    <property type="entry name" value="Putative jumonji family transcription factor"/>
    <property type="match status" value="1"/>
</dbReference>
<dbReference type="PANTHER" id="PTHR10694">
    <property type="entry name" value="LYSINE-SPECIFIC DEMETHYLASE"/>
    <property type="match status" value="1"/>
</dbReference>
<organism evidence="11 12">
    <name type="scientific">Verruconis gallopava</name>
    <dbReference type="NCBI Taxonomy" id="253628"/>
    <lineage>
        <taxon>Eukaryota</taxon>
        <taxon>Fungi</taxon>
        <taxon>Dikarya</taxon>
        <taxon>Ascomycota</taxon>
        <taxon>Pezizomycotina</taxon>
        <taxon>Dothideomycetes</taxon>
        <taxon>Pleosporomycetidae</taxon>
        <taxon>Venturiales</taxon>
        <taxon>Sympoventuriaceae</taxon>
        <taxon>Verruconis</taxon>
    </lineage>
</organism>
<keyword evidence="12" id="KW-1185">Reference proteome</keyword>
<feature type="region of interest" description="Disordered" evidence="7">
    <location>
        <begin position="819"/>
        <end position="862"/>
    </location>
</feature>
<feature type="compositionally biased region" description="Basic and acidic residues" evidence="7">
    <location>
        <begin position="168"/>
        <end position="188"/>
    </location>
</feature>
<dbReference type="InterPro" id="IPR034732">
    <property type="entry name" value="EPHD"/>
</dbReference>
<feature type="compositionally biased region" description="Basic and acidic residues" evidence="7">
    <location>
        <begin position="834"/>
        <end position="843"/>
    </location>
</feature>
<evidence type="ECO:0000313" key="12">
    <source>
        <dbReference type="Proteomes" id="UP000053259"/>
    </source>
</evidence>
<dbReference type="PROSITE" id="PS51183">
    <property type="entry name" value="JMJN"/>
    <property type="match status" value="1"/>
</dbReference>
<name>A0A0D1ZYC0_9PEZI</name>
<dbReference type="EMBL" id="KN847585">
    <property type="protein sequence ID" value="KIV99079.1"/>
    <property type="molecule type" value="Genomic_DNA"/>
</dbReference>
<feature type="region of interest" description="Disordered" evidence="7">
    <location>
        <begin position="958"/>
        <end position="981"/>
    </location>
</feature>
<dbReference type="Pfam" id="PF23258">
    <property type="entry name" value="DUF7072"/>
    <property type="match status" value="1"/>
</dbReference>
<feature type="compositionally biased region" description="Basic and acidic residues" evidence="7">
    <location>
        <begin position="251"/>
        <end position="264"/>
    </location>
</feature>
<dbReference type="OrthoDB" id="9547406at2759"/>
<comment type="catalytic activity">
    <reaction evidence="6">
        <text>N(6),N(6),N(6)-trimethyl-L-lysyl(9)-[histone H3] + 2 2-oxoglutarate + 2 O2 = N(6)-methyl-L-lysyl(9)-[histone H3] + 2 formaldehyde + 2 succinate + 2 CO2</text>
        <dbReference type="Rhea" id="RHEA:60200"/>
        <dbReference type="Rhea" id="RHEA-COMP:15538"/>
        <dbReference type="Rhea" id="RHEA-COMP:15542"/>
        <dbReference type="ChEBI" id="CHEBI:15379"/>
        <dbReference type="ChEBI" id="CHEBI:16526"/>
        <dbReference type="ChEBI" id="CHEBI:16810"/>
        <dbReference type="ChEBI" id="CHEBI:16842"/>
        <dbReference type="ChEBI" id="CHEBI:30031"/>
        <dbReference type="ChEBI" id="CHEBI:61929"/>
        <dbReference type="ChEBI" id="CHEBI:61961"/>
        <dbReference type="EC" id="1.14.11.66"/>
    </reaction>
</comment>
<dbReference type="GO" id="GO:0000785">
    <property type="term" value="C:chromatin"/>
    <property type="evidence" value="ECO:0007669"/>
    <property type="project" value="TreeGrafter"/>
</dbReference>
<feature type="compositionally biased region" description="Low complexity" evidence="7">
    <location>
        <begin position="1"/>
        <end position="17"/>
    </location>
</feature>
<gene>
    <name evidence="11" type="ORF">PV09_09185</name>
</gene>
<feature type="compositionally biased region" description="Polar residues" evidence="7">
    <location>
        <begin position="1179"/>
        <end position="1203"/>
    </location>
</feature>
<dbReference type="SMART" id="SM00545">
    <property type="entry name" value="JmjN"/>
    <property type="match status" value="1"/>
</dbReference>
<feature type="domain" description="JmjN" evidence="8">
    <location>
        <begin position="77"/>
        <end position="118"/>
    </location>
</feature>
<feature type="compositionally biased region" description="Polar residues" evidence="7">
    <location>
        <begin position="275"/>
        <end position="287"/>
    </location>
</feature>
<dbReference type="InterPro" id="IPR013083">
    <property type="entry name" value="Znf_RING/FYVE/PHD"/>
</dbReference>
<dbReference type="Gene3D" id="3.30.40.10">
    <property type="entry name" value="Zinc/RING finger domain, C3HC4 (zinc finger)"/>
    <property type="match status" value="1"/>
</dbReference>
<dbReference type="GeneID" id="27317158"/>
<feature type="domain" description="PHD-type" evidence="10">
    <location>
        <begin position="611"/>
        <end position="736"/>
    </location>
</feature>
<evidence type="ECO:0000256" key="7">
    <source>
        <dbReference type="SAM" id="MobiDB-lite"/>
    </source>
</evidence>
<evidence type="ECO:0000313" key="11">
    <source>
        <dbReference type="EMBL" id="KIV99079.1"/>
    </source>
</evidence>
<feature type="region of interest" description="Disordered" evidence="7">
    <location>
        <begin position="1004"/>
        <end position="1064"/>
    </location>
</feature>
<dbReference type="SMART" id="SM00558">
    <property type="entry name" value="JmjC"/>
    <property type="match status" value="1"/>
</dbReference>
<dbReference type="CDD" id="cd15571">
    <property type="entry name" value="ePHD"/>
    <property type="match status" value="1"/>
</dbReference>
<evidence type="ECO:0000256" key="6">
    <source>
        <dbReference type="ARBA" id="ARBA00049349"/>
    </source>
</evidence>
<evidence type="ECO:0000256" key="3">
    <source>
        <dbReference type="ARBA" id="ARBA00022723"/>
    </source>
</evidence>
<dbReference type="GO" id="GO:0008270">
    <property type="term" value="F:zinc ion binding"/>
    <property type="evidence" value="ECO:0007669"/>
    <property type="project" value="UniProtKB-KW"/>
</dbReference>
<feature type="compositionally biased region" description="Low complexity" evidence="7">
    <location>
        <begin position="189"/>
        <end position="199"/>
    </location>
</feature>
<dbReference type="PROSITE" id="PS51184">
    <property type="entry name" value="JMJC"/>
    <property type="match status" value="1"/>
</dbReference>
<dbReference type="VEuPathDB" id="FungiDB:PV09_09185"/>
<dbReference type="STRING" id="253628.A0A0D1ZYC0"/>
<dbReference type="PROSITE" id="PS51805">
    <property type="entry name" value="EPHD"/>
    <property type="match status" value="1"/>
</dbReference>
<dbReference type="RefSeq" id="XP_016208949.1">
    <property type="nucleotide sequence ID" value="XM_016363191.1"/>
</dbReference>
<keyword evidence="3" id="KW-0479">Metal-binding</keyword>
<evidence type="ECO:0000256" key="4">
    <source>
        <dbReference type="ARBA" id="ARBA00022771"/>
    </source>
</evidence>
<dbReference type="PANTHER" id="PTHR10694:SF7">
    <property type="entry name" value="[HISTONE H3]-TRIMETHYL-L-LYSINE(9) DEMETHYLASE"/>
    <property type="match status" value="1"/>
</dbReference>
<feature type="compositionally biased region" description="Basic and acidic residues" evidence="7">
    <location>
        <begin position="588"/>
        <end position="597"/>
    </location>
</feature>
<dbReference type="GO" id="GO:0140684">
    <property type="term" value="F:histone H3K9me2/H3K9me3 demethylase activity"/>
    <property type="evidence" value="ECO:0007669"/>
    <property type="project" value="UniProtKB-EC"/>
</dbReference>
<keyword evidence="4" id="KW-0863">Zinc-finger</keyword>
<dbReference type="Gene3D" id="2.60.120.650">
    <property type="entry name" value="Cupin"/>
    <property type="match status" value="2"/>
</dbReference>
<evidence type="ECO:0000259" key="10">
    <source>
        <dbReference type="PROSITE" id="PS51805"/>
    </source>
</evidence>
<feature type="region of interest" description="Disordered" evidence="7">
    <location>
        <begin position="168"/>
        <end position="309"/>
    </location>
</feature>
<comment type="similarity">
    <text evidence="1">Belongs to the JHDM3 histone demethylase family.</text>
</comment>
<dbReference type="InterPro" id="IPR001965">
    <property type="entry name" value="Znf_PHD"/>
</dbReference>
<dbReference type="GO" id="GO:0005634">
    <property type="term" value="C:nucleus"/>
    <property type="evidence" value="ECO:0007669"/>
    <property type="project" value="TreeGrafter"/>
</dbReference>
<feature type="compositionally biased region" description="Low complexity" evidence="7">
    <location>
        <begin position="1051"/>
        <end position="1060"/>
    </location>
</feature>
<dbReference type="SMART" id="SM00249">
    <property type="entry name" value="PHD"/>
    <property type="match status" value="1"/>
</dbReference>
<feature type="compositionally biased region" description="Basic and acidic residues" evidence="7">
    <location>
        <begin position="1262"/>
        <end position="1273"/>
    </location>
</feature>
<reference evidence="11 12" key="1">
    <citation type="submission" date="2015-01" db="EMBL/GenBank/DDBJ databases">
        <title>The Genome Sequence of Ochroconis gallopava CBS43764.</title>
        <authorList>
            <consortium name="The Broad Institute Genomics Platform"/>
            <person name="Cuomo C."/>
            <person name="de Hoog S."/>
            <person name="Gorbushina A."/>
            <person name="Stielow B."/>
            <person name="Teixiera M."/>
            <person name="Abouelleil A."/>
            <person name="Chapman S.B."/>
            <person name="Priest M."/>
            <person name="Young S.K."/>
            <person name="Wortman J."/>
            <person name="Nusbaum C."/>
            <person name="Birren B."/>
        </authorList>
    </citation>
    <scope>NUCLEOTIDE SEQUENCE [LARGE SCALE GENOMIC DNA]</scope>
    <source>
        <strain evidence="11 12">CBS 43764</strain>
    </source>
</reference>
<evidence type="ECO:0000256" key="5">
    <source>
        <dbReference type="ARBA" id="ARBA00022833"/>
    </source>
</evidence>
<evidence type="ECO:0000256" key="2">
    <source>
        <dbReference type="ARBA" id="ARBA00012900"/>
    </source>
</evidence>
<dbReference type="InterPro" id="IPR003347">
    <property type="entry name" value="JmjC_dom"/>
</dbReference>
<evidence type="ECO:0000259" key="8">
    <source>
        <dbReference type="PROSITE" id="PS51183"/>
    </source>
</evidence>
<dbReference type="InterPro" id="IPR055500">
    <property type="entry name" value="DUF7072"/>
</dbReference>
<feature type="region of interest" description="Disordered" evidence="7">
    <location>
        <begin position="1080"/>
        <end position="1107"/>
    </location>
</feature>
<feature type="region of interest" description="Disordered" evidence="7">
    <location>
        <begin position="1"/>
        <end position="63"/>
    </location>
</feature>
<dbReference type="SUPFAM" id="SSF51197">
    <property type="entry name" value="Clavaminate synthase-like"/>
    <property type="match status" value="1"/>
</dbReference>